<evidence type="ECO:0000259" key="2">
    <source>
        <dbReference type="Pfam" id="PF00270"/>
    </source>
</evidence>
<reference evidence="4 5" key="1">
    <citation type="journal article" date="2017" name="Genome Biol.">
        <title>New reference genome sequences of hot pepper reveal the massive evolution of plant disease-resistance genes by retroduplication.</title>
        <authorList>
            <person name="Kim S."/>
            <person name="Park J."/>
            <person name="Yeom S.I."/>
            <person name="Kim Y.M."/>
            <person name="Seo E."/>
            <person name="Kim K.T."/>
            <person name="Kim M.S."/>
            <person name="Lee J.M."/>
            <person name="Cheong K."/>
            <person name="Shin H.S."/>
            <person name="Kim S.B."/>
            <person name="Han K."/>
            <person name="Lee J."/>
            <person name="Park M."/>
            <person name="Lee H.A."/>
            <person name="Lee H.Y."/>
            <person name="Lee Y."/>
            <person name="Oh S."/>
            <person name="Lee J.H."/>
            <person name="Choi E."/>
            <person name="Choi E."/>
            <person name="Lee S.E."/>
            <person name="Jeon J."/>
            <person name="Kim H."/>
            <person name="Choi G."/>
            <person name="Song H."/>
            <person name="Lee J."/>
            <person name="Lee S.C."/>
            <person name="Kwon J.K."/>
            <person name="Lee H.Y."/>
            <person name="Koo N."/>
            <person name="Hong Y."/>
            <person name="Kim R.W."/>
            <person name="Kang W.H."/>
            <person name="Huh J.H."/>
            <person name="Kang B.C."/>
            <person name="Yang T.J."/>
            <person name="Lee Y.H."/>
            <person name="Bennetzen J.L."/>
            <person name="Choi D."/>
        </authorList>
    </citation>
    <scope>NUCLEOTIDE SEQUENCE [LARGE SCALE GENOMIC DNA]</scope>
    <source>
        <strain evidence="5">cv. PBC81</strain>
    </source>
</reference>
<feature type="compositionally biased region" description="Basic and acidic residues" evidence="1">
    <location>
        <begin position="266"/>
        <end position="276"/>
    </location>
</feature>
<dbReference type="GO" id="GO:0006289">
    <property type="term" value="P:nucleotide-excision repair"/>
    <property type="evidence" value="ECO:0007669"/>
    <property type="project" value="TreeGrafter"/>
</dbReference>
<evidence type="ECO:0000256" key="1">
    <source>
        <dbReference type="SAM" id="MobiDB-lite"/>
    </source>
</evidence>
<protein>
    <submittedName>
        <fullName evidence="4">Uncharacterized protein</fullName>
    </submittedName>
</protein>
<dbReference type="GO" id="GO:0003676">
    <property type="term" value="F:nucleic acid binding"/>
    <property type="evidence" value="ECO:0007669"/>
    <property type="project" value="InterPro"/>
</dbReference>
<dbReference type="OrthoDB" id="18781at2759"/>
<dbReference type="GO" id="GO:0005524">
    <property type="term" value="F:ATP binding"/>
    <property type="evidence" value="ECO:0007669"/>
    <property type="project" value="InterPro"/>
</dbReference>
<dbReference type="EMBL" id="MLFT02000005">
    <property type="protein sequence ID" value="PHT47605.1"/>
    <property type="molecule type" value="Genomic_DNA"/>
</dbReference>
<dbReference type="Gene3D" id="3.30.40.10">
    <property type="entry name" value="Zinc/RING finger domain, C3HC4 (zinc finger)"/>
    <property type="match status" value="1"/>
</dbReference>
<dbReference type="InterPro" id="IPR011545">
    <property type="entry name" value="DEAD/DEAH_box_helicase_dom"/>
</dbReference>
<evidence type="ECO:0000313" key="4">
    <source>
        <dbReference type="EMBL" id="PHT47605.1"/>
    </source>
</evidence>
<dbReference type="GO" id="GO:0005634">
    <property type="term" value="C:nucleus"/>
    <property type="evidence" value="ECO:0007669"/>
    <property type="project" value="TreeGrafter"/>
</dbReference>
<dbReference type="SUPFAM" id="SSF52540">
    <property type="entry name" value="P-loop containing nucleoside triphosphate hydrolases"/>
    <property type="match status" value="1"/>
</dbReference>
<reference evidence="5" key="2">
    <citation type="journal article" date="2017" name="J. Anim. Genet.">
        <title>Multiple reference genome sequences of hot pepper reveal the massive evolution of plant disease resistance genes by retroduplication.</title>
        <authorList>
            <person name="Kim S."/>
            <person name="Park J."/>
            <person name="Yeom S.-I."/>
            <person name="Kim Y.-M."/>
            <person name="Seo E."/>
            <person name="Kim K.-T."/>
            <person name="Kim M.-S."/>
            <person name="Lee J.M."/>
            <person name="Cheong K."/>
            <person name="Shin H.-S."/>
            <person name="Kim S.-B."/>
            <person name="Han K."/>
            <person name="Lee J."/>
            <person name="Park M."/>
            <person name="Lee H.-A."/>
            <person name="Lee H.-Y."/>
            <person name="Lee Y."/>
            <person name="Oh S."/>
            <person name="Lee J.H."/>
            <person name="Choi E."/>
            <person name="Choi E."/>
            <person name="Lee S.E."/>
            <person name="Jeon J."/>
            <person name="Kim H."/>
            <person name="Choi G."/>
            <person name="Song H."/>
            <person name="Lee J."/>
            <person name="Lee S.-C."/>
            <person name="Kwon J.-K."/>
            <person name="Lee H.-Y."/>
            <person name="Koo N."/>
            <person name="Hong Y."/>
            <person name="Kim R.W."/>
            <person name="Kang W.-H."/>
            <person name="Huh J.H."/>
            <person name="Kang B.-C."/>
            <person name="Yang T.-J."/>
            <person name="Lee Y.-H."/>
            <person name="Bennetzen J.L."/>
            <person name="Choi D."/>
        </authorList>
    </citation>
    <scope>NUCLEOTIDE SEQUENCE [LARGE SCALE GENOMIC DNA]</scope>
    <source>
        <strain evidence="5">cv. PBC81</strain>
    </source>
</reference>
<dbReference type="InterPro" id="IPR058981">
    <property type="entry name" value="MGRN1/RNF157-like_N"/>
</dbReference>
<dbReference type="STRING" id="33114.A0A2G2WQT7"/>
<dbReference type="PANTHER" id="PTHR47957:SF3">
    <property type="entry name" value="ATP-DEPENDENT HELICASE HRQ1"/>
    <property type="match status" value="1"/>
</dbReference>
<organism evidence="4 5">
    <name type="scientific">Capsicum baccatum</name>
    <name type="common">Peruvian pepper</name>
    <dbReference type="NCBI Taxonomy" id="33114"/>
    <lineage>
        <taxon>Eukaryota</taxon>
        <taxon>Viridiplantae</taxon>
        <taxon>Streptophyta</taxon>
        <taxon>Embryophyta</taxon>
        <taxon>Tracheophyta</taxon>
        <taxon>Spermatophyta</taxon>
        <taxon>Magnoliopsida</taxon>
        <taxon>eudicotyledons</taxon>
        <taxon>Gunneridae</taxon>
        <taxon>Pentapetalae</taxon>
        <taxon>asterids</taxon>
        <taxon>lamiids</taxon>
        <taxon>Solanales</taxon>
        <taxon>Solanaceae</taxon>
        <taxon>Solanoideae</taxon>
        <taxon>Capsiceae</taxon>
        <taxon>Capsicum</taxon>
    </lineage>
</organism>
<dbReference type="Gene3D" id="3.40.50.300">
    <property type="entry name" value="P-loop containing nucleotide triphosphate hydrolases"/>
    <property type="match status" value="1"/>
</dbReference>
<proteinExistence type="predicted"/>
<accession>A0A2G2WQT7</accession>
<dbReference type="Pfam" id="PF00270">
    <property type="entry name" value="DEAD"/>
    <property type="match status" value="1"/>
</dbReference>
<dbReference type="Proteomes" id="UP000224567">
    <property type="component" value="Unassembled WGS sequence"/>
</dbReference>
<dbReference type="Pfam" id="PF26192">
    <property type="entry name" value="RNF157-like_N"/>
    <property type="match status" value="1"/>
</dbReference>
<dbReference type="SUPFAM" id="SSF57850">
    <property type="entry name" value="RING/U-box"/>
    <property type="match status" value="1"/>
</dbReference>
<feature type="domain" description="MGRN1/RNF157-like N-terminal" evidence="3">
    <location>
        <begin position="80"/>
        <end position="123"/>
    </location>
</feature>
<dbReference type="InterPro" id="IPR027417">
    <property type="entry name" value="P-loop_NTPase"/>
</dbReference>
<feature type="domain" description="DEAD/DEAH-box helicase" evidence="2">
    <location>
        <begin position="645"/>
        <end position="700"/>
    </location>
</feature>
<feature type="region of interest" description="Disordered" evidence="1">
    <location>
        <begin position="266"/>
        <end position="289"/>
    </location>
</feature>
<comment type="caution">
    <text evidence="4">The sequence shown here is derived from an EMBL/GenBank/DDBJ whole genome shotgun (WGS) entry which is preliminary data.</text>
</comment>
<dbReference type="PANTHER" id="PTHR47957">
    <property type="entry name" value="ATP-DEPENDENT HELICASE HRQ1"/>
    <property type="match status" value="1"/>
</dbReference>
<dbReference type="AlphaFoldDB" id="A0A2G2WQT7"/>
<dbReference type="InterPro" id="IPR013083">
    <property type="entry name" value="Znf_RING/FYVE/PHD"/>
</dbReference>
<evidence type="ECO:0000313" key="5">
    <source>
        <dbReference type="Proteomes" id="UP000224567"/>
    </source>
</evidence>
<dbReference type="GO" id="GO:0036297">
    <property type="term" value="P:interstrand cross-link repair"/>
    <property type="evidence" value="ECO:0007669"/>
    <property type="project" value="TreeGrafter"/>
</dbReference>
<name>A0A2G2WQT7_CAPBA</name>
<evidence type="ECO:0000259" key="3">
    <source>
        <dbReference type="Pfam" id="PF26192"/>
    </source>
</evidence>
<gene>
    <name evidence="4" type="ORF">CQW23_11813</name>
</gene>
<dbReference type="GO" id="GO:0043138">
    <property type="term" value="F:3'-5' DNA helicase activity"/>
    <property type="evidence" value="ECO:0007669"/>
    <property type="project" value="TreeGrafter"/>
</dbReference>
<sequence>MITVDMYWGQPNGHSTYIFRTDVPHGGPAFHAAGTGASAHSQHREESGHTAIVGELQFASDLSESVPYVLLLYRSHVWAGHDCYPLAVKAEATLDSQSGAEDGSAALGSTNSNITQAVFEKDKVESDFDGNDLGKECVICLSEPRNTTVLPCQHMFVTGKDRRNNTSRVTKIFQHAISVDLILIEMAELGSNLYPDWKGVNTAPQVRTSFAGRAVDVIAIINKAVEVASRLVKPRKKGVKLGLESKVSDYSVGSGEFLVLVPYTKKDRQQDKKDETPASSSIPADPQTEAAWSDMMQDLSYLRSISRNDHQTKVILDETRSRDSDGHNCSVLLNCSSQVKRKRNNTDDKIEGHANELVLSILKSSSNDMDDEKAKIFVQVLASINCFTDPKSGSCMFEEVSGKYNISDPCLSGSDSCGCPTWLRSISKIFSFLNIYSASLQLQQGQVTYSSLKGALDRLCLFGFQAGVTNIEQLSLLCPKVVHIVDDDTVVRNFKDSIVIFRNLTTKGGQSAIQTTGLLSYDSFMTNFKDGVFIPFFLTRQNGNDFSKISLEDFITFVKQGGIGATSIDMKRAGSRSFEAKCCDTNPMTPLEMVEHLRKGIGSDGQVVHVENITVRNATYVEIPSELSESTILALKNIGITRLYSHQAESIQASLAGKNVVVATLTSSGKSLCYNVPVLEVLSQNLSACALYLFPTKVLCYMLSKLNC</sequence>
<keyword evidence="5" id="KW-1185">Reference proteome</keyword>